<keyword evidence="6" id="KW-0131">Cell cycle</keyword>
<dbReference type="KEGG" id="pfj:MYCFIDRAFT_162497"/>
<dbReference type="EMBL" id="KB446556">
    <property type="protein sequence ID" value="EME86918.1"/>
    <property type="molecule type" value="Genomic_DNA"/>
</dbReference>
<dbReference type="Pfam" id="PF12862">
    <property type="entry name" value="ANAPC5"/>
    <property type="match status" value="1"/>
</dbReference>
<feature type="non-terminal residue" evidence="9">
    <location>
        <position position="399"/>
    </location>
</feature>
<feature type="chain" id="PRO_5004032195" description="Anaphase-promoting complex subunit 5" evidence="7">
    <location>
        <begin position="22"/>
        <end position="399"/>
    </location>
</feature>
<protein>
    <recommendedName>
        <fullName evidence="2">Anaphase-promoting complex subunit 5</fullName>
    </recommendedName>
</protein>
<dbReference type="VEuPathDB" id="FungiDB:MYCFIDRAFT_162497"/>
<dbReference type="STRING" id="383855.M3BCM3"/>
<dbReference type="GeneID" id="19332075"/>
<reference evidence="9 10" key="1">
    <citation type="journal article" date="2012" name="PLoS Pathog.">
        <title>Diverse lifestyles and strategies of plant pathogenesis encoded in the genomes of eighteen Dothideomycetes fungi.</title>
        <authorList>
            <person name="Ohm R.A."/>
            <person name="Feau N."/>
            <person name="Henrissat B."/>
            <person name="Schoch C.L."/>
            <person name="Horwitz B.A."/>
            <person name="Barry K.W."/>
            <person name="Condon B.J."/>
            <person name="Copeland A.C."/>
            <person name="Dhillon B."/>
            <person name="Glaser F."/>
            <person name="Hesse C.N."/>
            <person name="Kosti I."/>
            <person name="LaButti K."/>
            <person name="Lindquist E.A."/>
            <person name="Lucas S."/>
            <person name="Salamov A.A."/>
            <person name="Bradshaw R.E."/>
            <person name="Ciuffetti L."/>
            <person name="Hamelin R.C."/>
            <person name="Kema G.H.J."/>
            <person name="Lawrence C."/>
            <person name="Scott J.A."/>
            <person name="Spatafora J.W."/>
            <person name="Turgeon B.G."/>
            <person name="de Wit P.J.G.M."/>
            <person name="Zhong S."/>
            <person name="Goodwin S.B."/>
            <person name="Grigoriev I.V."/>
        </authorList>
    </citation>
    <scope>NUCLEOTIDE SEQUENCE [LARGE SCALE GENOMIC DNA]</scope>
    <source>
        <strain evidence="9 10">CIRAD86</strain>
    </source>
</reference>
<dbReference type="GO" id="GO:0005680">
    <property type="term" value="C:anaphase-promoting complex"/>
    <property type="evidence" value="ECO:0007669"/>
    <property type="project" value="InterPro"/>
</dbReference>
<dbReference type="GO" id="GO:0045842">
    <property type="term" value="P:positive regulation of mitotic metaphase/anaphase transition"/>
    <property type="evidence" value="ECO:0007669"/>
    <property type="project" value="TreeGrafter"/>
</dbReference>
<evidence type="ECO:0000256" key="4">
    <source>
        <dbReference type="ARBA" id="ARBA00022776"/>
    </source>
</evidence>
<evidence type="ECO:0000313" key="10">
    <source>
        <dbReference type="Proteomes" id="UP000016932"/>
    </source>
</evidence>
<proteinExistence type="inferred from homology"/>
<dbReference type="AlphaFoldDB" id="M3BCM3"/>
<keyword evidence="7" id="KW-0732">Signal</keyword>
<dbReference type="InterPro" id="IPR026000">
    <property type="entry name" value="Apc5_dom"/>
</dbReference>
<evidence type="ECO:0000259" key="8">
    <source>
        <dbReference type="Pfam" id="PF12862"/>
    </source>
</evidence>
<evidence type="ECO:0000256" key="3">
    <source>
        <dbReference type="ARBA" id="ARBA00022618"/>
    </source>
</evidence>
<keyword evidence="3" id="KW-0132">Cell division</keyword>
<evidence type="ECO:0000256" key="5">
    <source>
        <dbReference type="ARBA" id="ARBA00022786"/>
    </source>
</evidence>
<keyword evidence="4" id="KW-0498">Mitosis</keyword>
<dbReference type="HOGENOM" id="CLU_028207_0_0_1"/>
<evidence type="ECO:0000256" key="7">
    <source>
        <dbReference type="SAM" id="SignalP"/>
    </source>
</evidence>
<evidence type="ECO:0000313" key="9">
    <source>
        <dbReference type="EMBL" id="EME86918.1"/>
    </source>
</evidence>
<dbReference type="eggNOG" id="KOG4322">
    <property type="taxonomic scope" value="Eukaryota"/>
</dbReference>
<gene>
    <name evidence="9" type="ORF">MYCFIDRAFT_162497</name>
</gene>
<keyword evidence="5" id="KW-0833">Ubl conjugation pathway</keyword>
<dbReference type="InterPro" id="IPR037679">
    <property type="entry name" value="Apc5"/>
</dbReference>
<feature type="domain" description="Anaphase-promoting complex subunit 5" evidence="8">
    <location>
        <begin position="250"/>
        <end position="343"/>
    </location>
</feature>
<dbReference type="Proteomes" id="UP000016932">
    <property type="component" value="Unassembled WGS sequence"/>
</dbReference>
<organism evidence="9 10">
    <name type="scientific">Pseudocercospora fijiensis (strain CIRAD86)</name>
    <name type="common">Black leaf streak disease fungus</name>
    <name type="synonym">Mycosphaerella fijiensis</name>
    <dbReference type="NCBI Taxonomy" id="383855"/>
    <lineage>
        <taxon>Eukaryota</taxon>
        <taxon>Fungi</taxon>
        <taxon>Dikarya</taxon>
        <taxon>Ascomycota</taxon>
        <taxon>Pezizomycotina</taxon>
        <taxon>Dothideomycetes</taxon>
        <taxon>Dothideomycetidae</taxon>
        <taxon>Mycosphaerellales</taxon>
        <taxon>Mycosphaerellaceae</taxon>
        <taxon>Pseudocercospora</taxon>
    </lineage>
</organism>
<keyword evidence="10" id="KW-1185">Reference proteome</keyword>
<feature type="signal peptide" evidence="7">
    <location>
        <begin position="1"/>
        <end position="21"/>
    </location>
</feature>
<evidence type="ECO:0000256" key="2">
    <source>
        <dbReference type="ARBA" id="ARBA00016066"/>
    </source>
</evidence>
<dbReference type="GO" id="GO:0031145">
    <property type="term" value="P:anaphase-promoting complex-dependent catabolic process"/>
    <property type="evidence" value="ECO:0007669"/>
    <property type="project" value="TreeGrafter"/>
</dbReference>
<sequence>MPRYLTPARICLLILIRLYQAGHCSSDLHVLDFIARHAVVTSEHDAHAIHERKALYSPHITGLAKRLQQWSTRHPGQSVYDLLLHALWELNGLDHLSAVITQMKFLTVPGGNPENPDVTVRPITPASPLGQFVRRCYVELTRLHFADSQALWNAFAAYRASTWDGFSARNPDLAEQIKAESNARSFGSAPAPSTDLTETAAASAVDADVLLSYAIHQLQKLGQRVPEDIKSRLGQWVEDQYDSGTQSLHFFMAFFEHWRAGEYTMALESLHRYFDYSLAARPGSDNMKIYYQYALLHLSVLHADFECWEESVDAMNECIATARENQDTACLNFALSWLLYLRHGHPSNDKAGFQSVSGYIGSNGGEQDEINLLKQRAREGKHWMLMSSTLLEEGRMAMF</sequence>
<name>M3BCM3_PSEFD</name>
<dbReference type="PANTHER" id="PTHR12830:SF9">
    <property type="entry name" value="ANAPHASE-PROMOTING COMPLEX SUBUNIT 5"/>
    <property type="match status" value="1"/>
</dbReference>
<dbReference type="RefSeq" id="XP_007924028.1">
    <property type="nucleotide sequence ID" value="XM_007925837.1"/>
</dbReference>
<comment type="similarity">
    <text evidence="1">Belongs to the APC5 family.</text>
</comment>
<evidence type="ECO:0000256" key="6">
    <source>
        <dbReference type="ARBA" id="ARBA00023306"/>
    </source>
</evidence>
<dbReference type="OrthoDB" id="2504561at2759"/>
<evidence type="ECO:0000256" key="1">
    <source>
        <dbReference type="ARBA" id="ARBA00007450"/>
    </source>
</evidence>
<accession>M3BCM3</accession>
<dbReference type="GO" id="GO:0070979">
    <property type="term" value="P:protein K11-linked ubiquitination"/>
    <property type="evidence" value="ECO:0007669"/>
    <property type="project" value="TreeGrafter"/>
</dbReference>
<dbReference type="PANTHER" id="PTHR12830">
    <property type="entry name" value="ANAPHASE-PROMOTING COMPLEX SUBUNIT 5"/>
    <property type="match status" value="1"/>
</dbReference>
<dbReference type="GO" id="GO:0051301">
    <property type="term" value="P:cell division"/>
    <property type="evidence" value="ECO:0007669"/>
    <property type="project" value="UniProtKB-KW"/>
</dbReference>